<proteinExistence type="predicted"/>
<gene>
    <name evidence="3" type="ORF">GCM10011491_42780</name>
</gene>
<evidence type="ECO:0000313" key="4">
    <source>
        <dbReference type="Proteomes" id="UP000646478"/>
    </source>
</evidence>
<dbReference type="Proteomes" id="UP000646478">
    <property type="component" value="Unassembled WGS sequence"/>
</dbReference>
<dbReference type="SUPFAM" id="SSF53955">
    <property type="entry name" value="Lysozyme-like"/>
    <property type="match status" value="1"/>
</dbReference>
<organism evidence="3 4">
    <name type="scientific">Brucella endophytica</name>
    <dbReference type="NCBI Taxonomy" id="1963359"/>
    <lineage>
        <taxon>Bacteria</taxon>
        <taxon>Pseudomonadati</taxon>
        <taxon>Pseudomonadota</taxon>
        <taxon>Alphaproteobacteria</taxon>
        <taxon>Hyphomicrobiales</taxon>
        <taxon>Brucellaceae</taxon>
        <taxon>Brucella/Ochrobactrum group</taxon>
        <taxon>Brucella</taxon>
    </lineage>
</organism>
<dbReference type="RefSeq" id="WP_188826219.1">
    <property type="nucleotide sequence ID" value="NZ_BMHH01000029.1"/>
</dbReference>
<dbReference type="Gene3D" id="1.20.141.10">
    <property type="entry name" value="Chitosanase, subunit A, domain 1"/>
    <property type="match status" value="1"/>
</dbReference>
<evidence type="ECO:0008006" key="5">
    <source>
        <dbReference type="Google" id="ProtNLM"/>
    </source>
</evidence>
<evidence type="ECO:0000259" key="2">
    <source>
        <dbReference type="Pfam" id="PF09374"/>
    </source>
</evidence>
<evidence type="ECO:0000313" key="3">
    <source>
        <dbReference type="EMBL" id="GGB10264.1"/>
    </source>
</evidence>
<protein>
    <recommendedName>
        <fullName evidence="5">Secretion activator protein</fullName>
    </recommendedName>
</protein>
<accession>A0A916SP63</accession>
<dbReference type="EMBL" id="BMHH01000029">
    <property type="protein sequence ID" value="GGB10264.1"/>
    <property type="molecule type" value="Genomic_DNA"/>
</dbReference>
<sequence>MNRNFERALSCVLKHEGGWADNPADPGGATMKGVTLATFRRYVKPSATKADLRKITDAQLSTIYRRHYWDAVAGAELPDGVDYAVFDFAVNSGPSRAAKYLQAVAGVTQDGKIGPATLKAVRGKPHASVIHELCDKRLAFLQRLDTWKTFGKGWSSRVLGVRTEALRMAAPGLTVPTPVSPPAGAAPQPSAPSTAVKQSLISIILAALAALFKRTAQ</sequence>
<dbReference type="InterPro" id="IPR023346">
    <property type="entry name" value="Lysozyme-like_dom_sf"/>
</dbReference>
<dbReference type="Pfam" id="PF09374">
    <property type="entry name" value="PG_binding_3"/>
    <property type="match status" value="1"/>
</dbReference>
<dbReference type="Pfam" id="PF05838">
    <property type="entry name" value="Glyco_hydro_108"/>
    <property type="match status" value="1"/>
</dbReference>
<dbReference type="CDD" id="cd13926">
    <property type="entry name" value="N-acetylmuramidase_GH108"/>
    <property type="match status" value="1"/>
</dbReference>
<keyword evidence="4" id="KW-1185">Reference proteome</keyword>
<comment type="caution">
    <text evidence="3">The sequence shown here is derived from an EMBL/GenBank/DDBJ whole genome shotgun (WGS) entry which is preliminary data.</text>
</comment>
<feature type="domain" description="Peptidoglycan binding" evidence="2">
    <location>
        <begin position="97"/>
        <end position="157"/>
    </location>
</feature>
<dbReference type="InterPro" id="IPR008565">
    <property type="entry name" value="TtsA-like_GH18_dom"/>
</dbReference>
<reference evidence="3" key="1">
    <citation type="journal article" date="2014" name="Int. J. Syst. Evol. Microbiol.">
        <title>Complete genome sequence of Corynebacterium casei LMG S-19264T (=DSM 44701T), isolated from a smear-ripened cheese.</title>
        <authorList>
            <consortium name="US DOE Joint Genome Institute (JGI-PGF)"/>
            <person name="Walter F."/>
            <person name="Albersmeier A."/>
            <person name="Kalinowski J."/>
            <person name="Ruckert C."/>
        </authorList>
    </citation>
    <scope>NUCLEOTIDE SEQUENCE</scope>
    <source>
        <strain evidence="3">CGMCC 1.15082</strain>
    </source>
</reference>
<evidence type="ECO:0000259" key="1">
    <source>
        <dbReference type="Pfam" id="PF05838"/>
    </source>
</evidence>
<dbReference type="AlphaFoldDB" id="A0A916SP63"/>
<dbReference type="InterPro" id="IPR018537">
    <property type="entry name" value="Peptidoglycan-bd_3"/>
</dbReference>
<feature type="domain" description="TtsA-like Glycoside hydrolase family 108" evidence="1">
    <location>
        <begin position="11"/>
        <end position="93"/>
    </location>
</feature>
<name>A0A916SP63_9HYPH</name>
<reference evidence="3" key="2">
    <citation type="submission" date="2020-09" db="EMBL/GenBank/DDBJ databases">
        <authorList>
            <person name="Sun Q."/>
            <person name="Zhou Y."/>
        </authorList>
    </citation>
    <scope>NUCLEOTIDE SEQUENCE</scope>
    <source>
        <strain evidence="3">CGMCC 1.15082</strain>
    </source>
</reference>